<dbReference type="AlphaFoldDB" id="A0A2T0T4I8"/>
<name>A0A2T0T4I8_9PSEU</name>
<dbReference type="Pfam" id="PF04542">
    <property type="entry name" value="Sigma70_r2"/>
    <property type="match status" value="1"/>
</dbReference>
<dbReference type="Gene3D" id="1.10.1740.10">
    <property type="match status" value="1"/>
</dbReference>
<comment type="caution">
    <text evidence="5">The sequence shown here is derived from an EMBL/GenBank/DDBJ whole genome shotgun (WGS) entry which is preliminary data.</text>
</comment>
<evidence type="ECO:0000256" key="2">
    <source>
        <dbReference type="ARBA" id="ARBA00023082"/>
    </source>
</evidence>
<evidence type="ECO:0000313" key="5">
    <source>
        <dbReference type="EMBL" id="PRY40551.1"/>
    </source>
</evidence>
<evidence type="ECO:0000313" key="6">
    <source>
        <dbReference type="Proteomes" id="UP000239494"/>
    </source>
</evidence>
<accession>A0A2T0T4I8</accession>
<dbReference type="InterPro" id="IPR039425">
    <property type="entry name" value="RNA_pol_sigma-70-like"/>
</dbReference>
<keyword evidence="1" id="KW-0805">Transcription regulation</keyword>
<dbReference type="RefSeq" id="WP_170155957.1">
    <property type="nucleotide sequence ID" value="NZ_PVTF01000006.1"/>
</dbReference>
<dbReference type="GO" id="GO:0006352">
    <property type="term" value="P:DNA-templated transcription initiation"/>
    <property type="evidence" value="ECO:0007669"/>
    <property type="project" value="InterPro"/>
</dbReference>
<evidence type="ECO:0000256" key="1">
    <source>
        <dbReference type="ARBA" id="ARBA00023015"/>
    </source>
</evidence>
<keyword evidence="6" id="KW-1185">Reference proteome</keyword>
<evidence type="ECO:0000259" key="4">
    <source>
        <dbReference type="Pfam" id="PF04542"/>
    </source>
</evidence>
<dbReference type="PANTHER" id="PTHR43133:SF66">
    <property type="entry name" value="ECF RNA POLYMERASE SIGMA FACTOR SIGK"/>
    <property type="match status" value="1"/>
</dbReference>
<dbReference type="Proteomes" id="UP000239494">
    <property type="component" value="Unassembled WGS sequence"/>
</dbReference>
<feature type="domain" description="RNA polymerase sigma-70 region 2" evidence="4">
    <location>
        <begin position="28"/>
        <end position="93"/>
    </location>
</feature>
<proteinExistence type="predicted"/>
<protein>
    <submittedName>
        <fullName evidence="5">Sigma-70-like protein</fullName>
    </submittedName>
</protein>
<dbReference type="GO" id="GO:0016987">
    <property type="term" value="F:sigma factor activity"/>
    <property type="evidence" value="ECO:0007669"/>
    <property type="project" value="UniProtKB-KW"/>
</dbReference>
<keyword evidence="2" id="KW-0731">Sigma factor</keyword>
<dbReference type="SUPFAM" id="SSF88946">
    <property type="entry name" value="Sigma2 domain of RNA polymerase sigma factors"/>
    <property type="match status" value="1"/>
</dbReference>
<gene>
    <name evidence="5" type="ORF">CLV43_106292</name>
</gene>
<sequence>MTGPVALDDVESLLSRVAQGDRQAFDRLYDHAAAHVLWRLRKVLPDPAEAEEAAHQVWLDVWRSAARFDPIGGTTLSWIMSLARRHAVHHLRHH</sequence>
<dbReference type="PANTHER" id="PTHR43133">
    <property type="entry name" value="RNA POLYMERASE ECF-TYPE SIGMA FACTO"/>
    <property type="match status" value="1"/>
</dbReference>
<dbReference type="InterPro" id="IPR007627">
    <property type="entry name" value="RNA_pol_sigma70_r2"/>
</dbReference>
<organism evidence="5 6">
    <name type="scientific">Umezawaea tangerina</name>
    <dbReference type="NCBI Taxonomy" id="84725"/>
    <lineage>
        <taxon>Bacteria</taxon>
        <taxon>Bacillati</taxon>
        <taxon>Actinomycetota</taxon>
        <taxon>Actinomycetes</taxon>
        <taxon>Pseudonocardiales</taxon>
        <taxon>Pseudonocardiaceae</taxon>
        <taxon>Umezawaea</taxon>
    </lineage>
</organism>
<dbReference type="InterPro" id="IPR013325">
    <property type="entry name" value="RNA_pol_sigma_r2"/>
</dbReference>
<evidence type="ECO:0000256" key="3">
    <source>
        <dbReference type="ARBA" id="ARBA00023163"/>
    </source>
</evidence>
<dbReference type="EMBL" id="PVTF01000006">
    <property type="protein sequence ID" value="PRY40551.1"/>
    <property type="molecule type" value="Genomic_DNA"/>
</dbReference>
<keyword evidence="3" id="KW-0804">Transcription</keyword>
<reference evidence="5 6" key="1">
    <citation type="submission" date="2018-03" db="EMBL/GenBank/DDBJ databases">
        <title>Genomic Encyclopedia of Archaeal and Bacterial Type Strains, Phase II (KMG-II): from individual species to whole genera.</title>
        <authorList>
            <person name="Goeker M."/>
        </authorList>
    </citation>
    <scope>NUCLEOTIDE SEQUENCE [LARGE SCALE GENOMIC DNA]</scope>
    <source>
        <strain evidence="5 6">DSM 44720</strain>
    </source>
</reference>